<keyword evidence="1" id="KW-1133">Transmembrane helix</keyword>
<sequence length="258" mass="29854">SFACPDGILRLGFVRSYYPAFYYDDFTRFRAERNSTPFDGSLGMIERGEIFTDVTTDDLDNLQWSQFRALQPIEFDFNWQPLDHFIVVGPAIFILVLVSYIIVSVLNHVSKVIGAGSFSIIRGIWDFGDVRDRLENGDMEWIAAEASEVQVLYPVPNLIPLVVENKEKHGRVCTRAGSSVTSFFRSEWPEIYRIQEIMKECSLNRVLLNPRSSYVDVVGISEMPFPYFFIFNRRIPLREFDRLNQILLRIYSADFVSS</sequence>
<gene>
    <name evidence="2" type="ORF">PFISCL1PPCAC_27739</name>
</gene>
<organism evidence="2 3">
    <name type="scientific">Pristionchus fissidentatus</name>
    <dbReference type="NCBI Taxonomy" id="1538716"/>
    <lineage>
        <taxon>Eukaryota</taxon>
        <taxon>Metazoa</taxon>
        <taxon>Ecdysozoa</taxon>
        <taxon>Nematoda</taxon>
        <taxon>Chromadorea</taxon>
        <taxon>Rhabditida</taxon>
        <taxon>Rhabditina</taxon>
        <taxon>Diplogasteromorpha</taxon>
        <taxon>Diplogasteroidea</taxon>
        <taxon>Neodiplogasteridae</taxon>
        <taxon>Pristionchus</taxon>
    </lineage>
</organism>
<feature type="transmembrane region" description="Helical" evidence="1">
    <location>
        <begin position="85"/>
        <end position="106"/>
    </location>
</feature>
<dbReference type="AlphaFoldDB" id="A0AAV5WWD1"/>
<accession>A0AAV5WWD1</accession>
<keyword evidence="1" id="KW-0812">Transmembrane</keyword>
<comment type="caution">
    <text evidence="2">The sequence shown here is derived from an EMBL/GenBank/DDBJ whole genome shotgun (WGS) entry which is preliminary data.</text>
</comment>
<keyword evidence="1" id="KW-0472">Membrane</keyword>
<reference evidence="2" key="1">
    <citation type="submission" date="2023-10" db="EMBL/GenBank/DDBJ databases">
        <title>Genome assembly of Pristionchus species.</title>
        <authorList>
            <person name="Yoshida K."/>
            <person name="Sommer R.J."/>
        </authorList>
    </citation>
    <scope>NUCLEOTIDE SEQUENCE</scope>
    <source>
        <strain evidence="2">RS5133</strain>
    </source>
</reference>
<name>A0AAV5WWD1_9BILA</name>
<feature type="non-terminal residue" evidence="2">
    <location>
        <position position="1"/>
    </location>
</feature>
<dbReference type="EMBL" id="BTSY01000007">
    <property type="protein sequence ID" value="GMT36442.1"/>
    <property type="molecule type" value="Genomic_DNA"/>
</dbReference>
<evidence type="ECO:0000313" key="2">
    <source>
        <dbReference type="EMBL" id="GMT36442.1"/>
    </source>
</evidence>
<keyword evidence="3" id="KW-1185">Reference proteome</keyword>
<protein>
    <submittedName>
        <fullName evidence="2">Uncharacterized protein</fullName>
    </submittedName>
</protein>
<evidence type="ECO:0000313" key="3">
    <source>
        <dbReference type="Proteomes" id="UP001432322"/>
    </source>
</evidence>
<proteinExistence type="predicted"/>
<dbReference type="Proteomes" id="UP001432322">
    <property type="component" value="Unassembled WGS sequence"/>
</dbReference>
<evidence type="ECO:0000256" key="1">
    <source>
        <dbReference type="SAM" id="Phobius"/>
    </source>
</evidence>